<evidence type="ECO:0000256" key="6">
    <source>
        <dbReference type="SAM" id="MobiDB-lite"/>
    </source>
</evidence>
<sequence>MGSMTYLPGYLGPPQPGYPAVQQPGYPGPPQPGYPAVQQPGYLGPPQPGYPAVQQPGYPGPPQPGYPAVQQPGYLGPPQPGYPAVQPMEIQNAQDKPNNYFGLAVFVTICCCWPLGIIAIRNSREVDSAYYEGDYERAKKSSKDAKCFVLASFFVGLLLICIIVAGMFAQISSATERSV</sequence>
<evidence type="ECO:0000256" key="5">
    <source>
        <dbReference type="ARBA" id="ARBA00023136"/>
    </source>
</evidence>
<comment type="subcellular location">
    <subcellularLocation>
        <location evidence="1">Membrane</location>
    </subcellularLocation>
</comment>
<dbReference type="GeneID" id="110237897"/>
<keyword evidence="9" id="KW-1185">Reference proteome</keyword>
<dbReference type="OrthoDB" id="5987581at2759"/>
<keyword evidence="4 7" id="KW-1133">Transmembrane helix</keyword>
<evidence type="ECO:0000256" key="1">
    <source>
        <dbReference type="ARBA" id="ARBA00004370"/>
    </source>
</evidence>
<evidence type="ECO:0000313" key="8">
    <source>
        <dbReference type="EnsemblMetazoa" id="XP_020899177.1"/>
    </source>
</evidence>
<evidence type="ECO:0000256" key="2">
    <source>
        <dbReference type="ARBA" id="ARBA00006843"/>
    </source>
</evidence>
<feature type="region of interest" description="Disordered" evidence="6">
    <location>
        <begin position="15"/>
        <end position="68"/>
    </location>
</feature>
<evidence type="ECO:0000256" key="4">
    <source>
        <dbReference type="ARBA" id="ARBA00022989"/>
    </source>
</evidence>
<dbReference type="InterPro" id="IPR007593">
    <property type="entry name" value="CD225/Dispanin_fam"/>
</dbReference>
<dbReference type="GO" id="GO:0016020">
    <property type="term" value="C:membrane"/>
    <property type="evidence" value="ECO:0007669"/>
    <property type="project" value="UniProtKB-SubCell"/>
</dbReference>
<comment type="similarity">
    <text evidence="2">Belongs to the CD225/Dispanin family.</text>
</comment>
<reference evidence="8" key="1">
    <citation type="submission" date="2022-11" db="UniProtKB">
        <authorList>
            <consortium name="EnsemblMetazoa"/>
        </authorList>
    </citation>
    <scope>IDENTIFICATION</scope>
</reference>
<proteinExistence type="inferred from homology"/>
<evidence type="ECO:0000256" key="7">
    <source>
        <dbReference type="SAM" id="Phobius"/>
    </source>
</evidence>
<accession>A0A913X5D8</accession>
<feature type="transmembrane region" description="Helical" evidence="7">
    <location>
        <begin position="100"/>
        <end position="120"/>
    </location>
</feature>
<keyword evidence="3 7" id="KW-0812">Transmembrane</keyword>
<dbReference type="KEGG" id="epa:110237897"/>
<feature type="transmembrane region" description="Helical" evidence="7">
    <location>
        <begin position="147"/>
        <end position="169"/>
    </location>
</feature>
<evidence type="ECO:0000313" key="9">
    <source>
        <dbReference type="Proteomes" id="UP000887567"/>
    </source>
</evidence>
<protein>
    <submittedName>
        <fullName evidence="8">Uncharacterized protein</fullName>
    </submittedName>
</protein>
<dbReference type="Proteomes" id="UP000887567">
    <property type="component" value="Unplaced"/>
</dbReference>
<dbReference type="OMA" id="HPNMGQH"/>
<dbReference type="EnsemblMetazoa" id="XM_021043518.2">
    <property type="protein sequence ID" value="XP_020899177.1"/>
    <property type="gene ID" value="LOC110237897"/>
</dbReference>
<keyword evidence="5 7" id="KW-0472">Membrane</keyword>
<dbReference type="Pfam" id="PF04505">
    <property type="entry name" value="CD225"/>
    <property type="match status" value="1"/>
</dbReference>
<name>A0A913X5D8_EXADI</name>
<evidence type="ECO:0000256" key="3">
    <source>
        <dbReference type="ARBA" id="ARBA00022692"/>
    </source>
</evidence>
<dbReference type="AlphaFoldDB" id="A0A913X5D8"/>
<dbReference type="RefSeq" id="XP_020899177.1">
    <property type="nucleotide sequence ID" value="XM_021043518.2"/>
</dbReference>
<organism evidence="8 9">
    <name type="scientific">Exaiptasia diaphana</name>
    <name type="common">Tropical sea anemone</name>
    <name type="synonym">Aiptasia pulchella</name>
    <dbReference type="NCBI Taxonomy" id="2652724"/>
    <lineage>
        <taxon>Eukaryota</taxon>
        <taxon>Metazoa</taxon>
        <taxon>Cnidaria</taxon>
        <taxon>Anthozoa</taxon>
        <taxon>Hexacorallia</taxon>
        <taxon>Actiniaria</taxon>
        <taxon>Aiptasiidae</taxon>
        <taxon>Exaiptasia</taxon>
    </lineage>
</organism>
<dbReference type="PANTHER" id="PTHR14948:SF25">
    <property type="entry name" value="DUF4190 DOMAIN-CONTAINING PROTEIN"/>
    <property type="match status" value="1"/>
</dbReference>
<dbReference type="InterPro" id="IPR051423">
    <property type="entry name" value="CD225/Dispanin"/>
</dbReference>
<dbReference type="PANTHER" id="PTHR14948">
    <property type="entry name" value="NG5"/>
    <property type="match status" value="1"/>
</dbReference>